<comment type="caution">
    <text evidence="2">The sequence shown here is derived from an EMBL/GenBank/DDBJ whole genome shotgun (WGS) entry which is preliminary data.</text>
</comment>
<dbReference type="EMBL" id="VMNF01000004">
    <property type="protein sequence ID" value="TXC10238.1"/>
    <property type="molecule type" value="Genomic_DNA"/>
</dbReference>
<proteinExistence type="predicted"/>
<accession>A0A5C6TJG2</accession>
<gene>
    <name evidence="2" type="ORF">FocTR4_00006048</name>
</gene>
<feature type="compositionally biased region" description="Low complexity" evidence="1">
    <location>
        <begin position="59"/>
        <end position="76"/>
    </location>
</feature>
<protein>
    <submittedName>
        <fullName evidence="2">Uncharacterized protein</fullName>
    </submittedName>
</protein>
<sequence length="408" mass="46418">MCYSCNTKGYFSSRCKDGRGPMVERRTDELEMMARPAQNYGPGIAAREVSRLPSHLEARASSSSRSDSSSSRASSRPQAQTNIQYEPSIMSVDSKESLANGLMSFRFEIKDMGERIEYLIALRKRLSHKQKKINPAEYEQALNSPSMIVLYEAYKQAAAYTTQCKNAYEQRMAQYNNRFLFASNEDQMEIYALQENWVRATVNTAEQRLNYLQQFPFAYQNKEAIRGHILAAEGSMKAALNALKDVEMNKRGNYHVLENSMILVYGLHDVTTEDVQQACDLATETYAKKILNWPNGRLEMPEIFKVKSHDEELKDLEHCIERFVGHLHDVFEASPPKDLPTYPHAFVVMDEDCLKADATATLVLAHKPEDDWRVQHCSVPIGVELGLAVESLRLGDVTETDMLNQFTN</sequence>
<dbReference type="AlphaFoldDB" id="A0A5C6TJG2"/>
<evidence type="ECO:0000313" key="3">
    <source>
        <dbReference type="Proteomes" id="UP000321331"/>
    </source>
</evidence>
<name>A0A5C6TJG2_FUSOC</name>
<evidence type="ECO:0000256" key="1">
    <source>
        <dbReference type="SAM" id="MobiDB-lite"/>
    </source>
</evidence>
<reference evidence="2 3" key="1">
    <citation type="submission" date="2019-07" db="EMBL/GenBank/DDBJ databases">
        <title>The First High-Quality Draft Genome Sequence of the Causal Agent of the Current Panama Disease Epidemic.</title>
        <authorList>
            <person name="Warmington R.J."/>
            <person name="Kay W."/>
            <person name="Jeffries A."/>
            <person name="Bebber D."/>
            <person name="Moore K."/>
            <person name="Studholme D.J."/>
        </authorList>
    </citation>
    <scope>NUCLEOTIDE SEQUENCE [LARGE SCALE GENOMIC DNA]</scope>
    <source>
        <strain evidence="2 3">TR4</strain>
    </source>
</reference>
<evidence type="ECO:0000313" key="2">
    <source>
        <dbReference type="EMBL" id="TXC10238.1"/>
    </source>
</evidence>
<dbReference type="Proteomes" id="UP000321331">
    <property type="component" value="Unassembled WGS sequence"/>
</dbReference>
<feature type="region of interest" description="Disordered" evidence="1">
    <location>
        <begin position="55"/>
        <end position="84"/>
    </location>
</feature>
<organism evidence="2 3">
    <name type="scientific">Fusarium oxysporum f. sp. cubense</name>
    <dbReference type="NCBI Taxonomy" id="61366"/>
    <lineage>
        <taxon>Eukaryota</taxon>
        <taxon>Fungi</taxon>
        <taxon>Dikarya</taxon>
        <taxon>Ascomycota</taxon>
        <taxon>Pezizomycotina</taxon>
        <taxon>Sordariomycetes</taxon>
        <taxon>Hypocreomycetidae</taxon>
        <taxon>Hypocreales</taxon>
        <taxon>Nectriaceae</taxon>
        <taxon>Fusarium</taxon>
        <taxon>Fusarium oxysporum species complex</taxon>
    </lineage>
</organism>